<evidence type="ECO:0000313" key="2">
    <source>
        <dbReference type="EMBL" id="SVB43901.1"/>
    </source>
</evidence>
<protein>
    <submittedName>
        <fullName evidence="2">Uncharacterized protein</fullName>
    </submittedName>
</protein>
<accession>A0A382E1N8</accession>
<sequence length="49" mass="5229">RLPQTRVARFNLSWLMAGVPTGDGKVPIKPAADQSPPSSANTAARRVKN</sequence>
<dbReference type="AlphaFoldDB" id="A0A382E1N8"/>
<reference evidence="2" key="1">
    <citation type="submission" date="2018-05" db="EMBL/GenBank/DDBJ databases">
        <authorList>
            <person name="Lanie J.A."/>
            <person name="Ng W.-L."/>
            <person name="Kazmierczak K.M."/>
            <person name="Andrzejewski T.M."/>
            <person name="Davidsen T.M."/>
            <person name="Wayne K.J."/>
            <person name="Tettelin H."/>
            <person name="Glass J.I."/>
            <person name="Rusch D."/>
            <person name="Podicherti R."/>
            <person name="Tsui H.-C.T."/>
            <person name="Winkler M.E."/>
        </authorList>
    </citation>
    <scope>NUCLEOTIDE SEQUENCE</scope>
</reference>
<proteinExistence type="predicted"/>
<gene>
    <name evidence="2" type="ORF">METZ01_LOCUS196755</name>
</gene>
<name>A0A382E1N8_9ZZZZ</name>
<evidence type="ECO:0000256" key="1">
    <source>
        <dbReference type="SAM" id="MobiDB-lite"/>
    </source>
</evidence>
<dbReference type="EMBL" id="UINC01041944">
    <property type="protein sequence ID" value="SVB43901.1"/>
    <property type="molecule type" value="Genomic_DNA"/>
</dbReference>
<feature type="region of interest" description="Disordered" evidence="1">
    <location>
        <begin position="21"/>
        <end position="49"/>
    </location>
</feature>
<feature type="non-terminal residue" evidence="2">
    <location>
        <position position="1"/>
    </location>
</feature>
<organism evidence="2">
    <name type="scientific">marine metagenome</name>
    <dbReference type="NCBI Taxonomy" id="408172"/>
    <lineage>
        <taxon>unclassified sequences</taxon>
        <taxon>metagenomes</taxon>
        <taxon>ecological metagenomes</taxon>
    </lineage>
</organism>